<name>A0A0B1SBX2_OESDE</name>
<gene>
    <name evidence="2" type="ORF">OESDEN_17882</name>
</gene>
<feature type="region of interest" description="Disordered" evidence="1">
    <location>
        <begin position="124"/>
        <end position="151"/>
    </location>
</feature>
<sequence>MANNITATVMPQQVPALQDRVLMQQPQMAPYGVEQQCVQVPAGPSPVMEPQMPAQLAQRQLPPGTLAALRAQALRSRSLSATALQRNHPQLAAKLLEGGVRSVRNPRYAAALAAAIARQTQPLPWNAPPIARRTPPSSDEEDASKNNNGNKVIRLRMKRQRRRMVGIYRAIPEIDSMCRAVEDADYDKTDLFPLGQN</sequence>
<reference evidence="2 3" key="1">
    <citation type="submission" date="2014-03" db="EMBL/GenBank/DDBJ databases">
        <title>Draft genome of the hookworm Oesophagostomum dentatum.</title>
        <authorList>
            <person name="Mitreva M."/>
        </authorList>
    </citation>
    <scope>NUCLEOTIDE SEQUENCE [LARGE SCALE GENOMIC DNA]</scope>
    <source>
        <strain evidence="2 3">OD-Hann</strain>
    </source>
</reference>
<dbReference type="OrthoDB" id="5847302at2759"/>
<accession>A0A0B1SBX2</accession>
<organism evidence="2 3">
    <name type="scientific">Oesophagostomum dentatum</name>
    <name type="common">Nodular worm</name>
    <dbReference type="NCBI Taxonomy" id="61180"/>
    <lineage>
        <taxon>Eukaryota</taxon>
        <taxon>Metazoa</taxon>
        <taxon>Ecdysozoa</taxon>
        <taxon>Nematoda</taxon>
        <taxon>Chromadorea</taxon>
        <taxon>Rhabditida</taxon>
        <taxon>Rhabditina</taxon>
        <taxon>Rhabditomorpha</taxon>
        <taxon>Strongyloidea</taxon>
        <taxon>Strongylidae</taxon>
        <taxon>Oesophagostomum</taxon>
    </lineage>
</organism>
<dbReference type="Proteomes" id="UP000053660">
    <property type="component" value="Unassembled WGS sequence"/>
</dbReference>
<proteinExistence type="predicted"/>
<dbReference type="AlphaFoldDB" id="A0A0B1SBX2"/>
<dbReference type="EMBL" id="KN579652">
    <property type="protein sequence ID" value="KHJ82424.1"/>
    <property type="molecule type" value="Genomic_DNA"/>
</dbReference>
<evidence type="ECO:0000313" key="2">
    <source>
        <dbReference type="EMBL" id="KHJ82424.1"/>
    </source>
</evidence>
<protein>
    <submittedName>
        <fullName evidence="2">Uncharacterized protein</fullName>
    </submittedName>
</protein>
<evidence type="ECO:0000313" key="3">
    <source>
        <dbReference type="Proteomes" id="UP000053660"/>
    </source>
</evidence>
<evidence type="ECO:0000256" key="1">
    <source>
        <dbReference type="SAM" id="MobiDB-lite"/>
    </source>
</evidence>
<keyword evidence="3" id="KW-1185">Reference proteome</keyword>